<keyword evidence="5 7" id="KW-1278">Translocase</keyword>
<dbReference type="InterPro" id="IPR003593">
    <property type="entry name" value="AAA+_ATPase"/>
</dbReference>
<gene>
    <name evidence="7" type="primary">potA</name>
    <name evidence="9" type="ORF">E2558_02345</name>
</gene>
<keyword evidence="6 7" id="KW-0472">Membrane</keyword>
<dbReference type="GO" id="GO:0015594">
    <property type="term" value="F:ABC-type putrescine transporter activity"/>
    <property type="evidence" value="ECO:0007669"/>
    <property type="project" value="InterPro"/>
</dbReference>
<keyword evidence="1 7" id="KW-0813">Transport</keyword>
<proteinExistence type="inferred from homology"/>
<dbReference type="InterPro" id="IPR050093">
    <property type="entry name" value="ABC_SmlMolc_Importer"/>
</dbReference>
<dbReference type="GO" id="GO:0043190">
    <property type="term" value="C:ATP-binding cassette (ABC) transporter complex"/>
    <property type="evidence" value="ECO:0007669"/>
    <property type="project" value="InterPro"/>
</dbReference>
<dbReference type="AlphaFoldDB" id="A0A4Z1BY90"/>
<keyword evidence="2 7" id="KW-1003">Cell membrane</keyword>
<dbReference type="SUPFAM" id="SSF52540">
    <property type="entry name" value="P-loop containing nucleoside triphosphate hydrolases"/>
    <property type="match status" value="1"/>
</dbReference>
<dbReference type="PANTHER" id="PTHR42781:SF4">
    <property type="entry name" value="SPERMIDINE_PUTRESCINE IMPORT ATP-BINDING PROTEIN POTA"/>
    <property type="match status" value="1"/>
</dbReference>
<evidence type="ECO:0000256" key="7">
    <source>
        <dbReference type="RuleBase" id="RU364083"/>
    </source>
</evidence>
<dbReference type="Proteomes" id="UP000297459">
    <property type="component" value="Unassembled WGS sequence"/>
</dbReference>
<dbReference type="PROSITE" id="PS00211">
    <property type="entry name" value="ABC_TRANSPORTER_1"/>
    <property type="match status" value="1"/>
</dbReference>
<dbReference type="SMART" id="SM00382">
    <property type="entry name" value="AAA"/>
    <property type="match status" value="1"/>
</dbReference>
<comment type="subunit">
    <text evidence="7">The complex is composed of two ATP-binding proteins (PotA), two transmembrane proteins (PotB and PotC) and a solute-binding protein (PotD).</text>
</comment>
<dbReference type="InterPro" id="IPR005893">
    <property type="entry name" value="PotA-like"/>
</dbReference>
<evidence type="ECO:0000259" key="8">
    <source>
        <dbReference type="PROSITE" id="PS50893"/>
    </source>
</evidence>
<dbReference type="SUPFAM" id="SSF50331">
    <property type="entry name" value="MOP-like"/>
    <property type="match status" value="1"/>
</dbReference>
<dbReference type="InterPro" id="IPR017871">
    <property type="entry name" value="ABC_transporter-like_CS"/>
</dbReference>
<dbReference type="PROSITE" id="PS50893">
    <property type="entry name" value="ABC_TRANSPORTER_2"/>
    <property type="match status" value="1"/>
</dbReference>
<comment type="function">
    <text evidence="7">Part of the ABC transporter complex PotABCD involved in spermidine/putrescine import. Responsible for energy coupling to the transport system.</text>
</comment>
<name>A0A4Z1BY90_9STAP</name>
<comment type="caution">
    <text evidence="9">The sequence shown here is derived from an EMBL/GenBank/DDBJ whole genome shotgun (WGS) entry which is preliminary data.</text>
</comment>
<dbReference type="InterPro" id="IPR027417">
    <property type="entry name" value="P-loop_NTPase"/>
</dbReference>
<organism evidence="9 10">
    <name type="scientific">Staphylococcus pragensis</name>
    <dbReference type="NCBI Taxonomy" id="1611836"/>
    <lineage>
        <taxon>Bacteria</taxon>
        <taxon>Bacillati</taxon>
        <taxon>Bacillota</taxon>
        <taxon>Bacilli</taxon>
        <taxon>Bacillales</taxon>
        <taxon>Staphylococcaceae</taxon>
        <taxon>Staphylococcus</taxon>
    </lineage>
</organism>
<dbReference type="GO" id="GO:0005524">
    <property type="term" value="F:ATP binding"/>
    <property type="evidence" value="ECO:0007669"/>
    <property type="project" value="UniProtKB-KW"/>
</dbReference>
<comment type="catalytic activity">
    <reaction evidence="7">
        <text>ATP + H2O + polyamine-[polyamine-binding protein]Side 1 = ADP + phosphate + polyamineSide 2 + [polyamine-binding protein]Side 1.</text>
        <dbReference type="EC" id="7.6.2.11"/>
    </reaction>
</comment>
<dbReference type="RefSeq" id="WP_126565372.1">
    <property type="nucleotide sequence ID" value="NZ_BMCY01000001.1"/>
</dbReference>
<dbReference type="Pfam" id="PF00005">
    <property type="entry name" value="ABC_tran"/>
    <property type="match status" value="1"/>
</dbReference>
<evidence type="ECO:0000313" key="10">
    <source>
        <dbReference type="Proteomes" id="UP000297459"/>
    </source>
</evidence>
<keyword evidence="4 7" id="KW-0067">ATP-binding</keyword>
<dbReference type="EMBL" id="SRPJ01000001">
    <property type="protein sequence ID" value="TGN28492.1"/>
    <property type="molecule type" value="Genomic_DNA"/>
</dbReference>
<dbReference type="InterPro" id="IPR003439">
    <property type="entry name" value="ABC_transporter-like_ATP-bd"/>
</dbReference>
<feature type="domain" description="ABC transporter" evidence="8">
    <location>
        <begin position="5"/>
        <end position="235"/>
    </location>
</feature>
<dbReference type="GO" id="GO:0016887">
    <property type="term" value="F:ATP hydrolysis activity"/>
    <property type="evidence" value="ECO:0007669"/>
    <property type="project" value="InterPro"/>
</dbReference>
<dbReference type="PANTHER" id="PTHR42781">
    <property type="entry name" value="SPERMIDINE/PUTRESCINE IMPORT ATP-BINDING PROTEIN POTA"/>
    <property type="match status" value="1"/>
</dbReference>
<dbReference type="EC" id="7.6.2.11" evidence="7"/>
<protein>
    <recommendedName>
        <fullName evidence="7">Spermidine/putrescine import ATP-binding protein PotA</fullName>
        <ecNumber evidence="7">7.6.2.11</ecNumber>
    </recommendedName>
</protein>
<keyword evidence="10" id="KW-1185">Reference proteome</keyword>
<evidence type="ECO:0000256" key="5">
    <source>
        <dbReference type="ARBA" id="ARBA00022967"/>
    </source>
</evidence>
<reference evidence="9 10" key="1">
    <citation type="submission" date="2019-04" db="EMBL/GenBank/DDBJ databases">
        <title>Genomic characterization of Staphylococcus petrasii strains.</title>
        <authorList>
            <person name="Vrbovska V."/>
            <person name="Kovarovic V."/>
            <person name="Maslanova I."/>
            <person name="Indrakova A."/>
            <person name="Petras P."/>
            <person name="Sedo O."/>
            <person name="Svec P."/>
            <person name="Fisarova L."/>
            <person name="Sedlacek I."/>
            <person name="Doskar J."/>
            <person name="Pantucek R."/>
        </authorList>
    </citation>
    <scope>NUCLEOTIDE SEQUENCE [LARGE SCALE GENOMIC DNA]</scope>
    <source>
        <strain evidence="9 10">CCM 8529</strain>
    </source>
</reference>
<dbReference type="InterPro" id="IPR013611">
    <property type="entry name" value="Transp-assoc_OB_typ2"/>
</dbReference>
<evidence type="ECO:0000256" key="2">
    <source>
        <dbReference type="ARBA" id="ARBA00022475"/>
    </source>
</evidence>
<keyword evidence="3 7" id="KW-0547">Nucleotide-binding</keyword>
<comment type="similarity">
    <text evidence="7">Belongs to the ABC transporter superfamily. Spermidine/putrescine importer (TC 3.A.1.11.1) family.</text>
</comment>
<evidence type="ECO:0000256" key="6">
    <source>
        <dbReference type="ARBA" id="ARBA00023136"/>
    </source>
</evidence>
<dbReference type="NCBIfam" id="TIGR01187">
    <property type="entry name" value="potA"/>
    <property type="match status" value="1"/>
</dbReference>
<dbReference type="FunFam" id="3.40.50.300:FF:000133">
    <property type="entry name" value="Spermidine/putrescine import ATP-binding protein PotA"/>
    <property type="match status" value="1"/>
</dbReference>
<dbReference type="InterPro" id="IPR017879">
    <property type="entry name" value="PotA_ATP-bd"/>
</dbReference>
<evidence type="ECO:0000313" key="9">
    <source>
        <dbReference type="EMBL" id="TGN28492.1"/>
    </source>
</evidence>
<accession>A0A4Z1BY90</accession>
<evidence type="ECO:0000256" key="4">
    <source>
        <dbReference type="ARBA" id="ARBA00022840"/>
    </source>
</evidence>
<dbReference type="Gene3D" id="2.40.50.100">
    <property type="match status" value="1"/>
</dbReference>
<dbReference type="Gene3D" id="3.40.50.300">
    <property type="entry name" value="P-loop containing nucleotide triphosphate hydrolases"/>
    <property type="match status" value="1"/>
</dbReference>
<dbReference type="CDD" id="cd03300">
    <property type="entry name" value="ABC_PotA_N"/>
    <property type="match status" value="1"/>
</dbReference>
<dbReference type="InterPro" id="IPR008995">
    <property type="entry name" value="Mo/tungstate-bd_C_term_dom"/>
</dbReference>
<sequence length="364" mass="41199">MEPLLSFKNVTKGYDDVTILDNMDLEIESGHFYTLLGPSGCGKTTILKLIAGFEQPDDGDIIYLNKSIGNLPANKRKVNTVFQDFALFPHLNVFDNIAFGLKLKKQSKKEINQKVKDALKLVKLSGYEQRNISEMSGGQKQRVAIARAIVNEPEILLLDESLSALDLKLRTEMQYELRELQKRLGITFIFVTHDQEEALALSDYIFVMKDGKIQQFGTPTDIYDEPVNRFVADFIGESNIVEGTMVRDFVVNIYGQDFECVDAGIPANKNVEVVIRPEDISLIESDKGLFKATVDSMLFRGVHYEICCIDRKGYEWVIQSTKKAEVGSEVGLFFDPEAIHIMVPGETEEEFDKRIESYEDIDHA</sequence>
<dbReference type="Pfam" id="PF08402">
    <property type="entry name" value="TOBE_2"/>
    <property type="match status" value="1"/>
</dbReference>
<evidence type="ECO:0000256" key="1">
    <source>
        <dbReference type="ARBA" id="ARBA00022448"/>
    </source>
</evidence>
<evidence type="ECO:0000256" key="3">
    <source>
        <dbReference type="ARBA" id="ARBA00022741"/>
    </source>
</evidence>